<evidence type="ECO:0000313" key="4">
    <source>
        <dbReference type="Proteomes" id="UP000641932"/>
    </source>
</evidence>
<protein>
    <recommendedName>
        <fullName evidence="5">Integral membrane protein</fullName>
    </recommendedName>
</protein>
<feature type="transmembrane region" description="Helical" evidence="2">
    <location>
        <begin position="360"/>
        <end position="386"/>
    </location>
</feature>
<dbReference type="AlphaFoldDB" id="A0A918DU58"/>
<feature type="region of interest" description="Disordered" evidence="1">
    <location>
        <begin position="1"/>
        <end position="22"/>
    </location>
</feature>
<feature type="compositionally biased region" description="Low complexity" evidence="1">
    <location>
        <begin position="889"/>
        <end position="910"/>
    </location>
</feature>
<feature type="transmembrane region" description="Helical" evidence="2">
    <location>
        <begin position="534"/>
        <end position="555"/>
    </location>
</feature>
<keyword evidence="2" id="KW-1133">Transmembrane helix</keyword>
<dbReference type="Pfam" id="PF19877">
    <property type="entry name" value="DUF6350"/>
    <property type="match status" value="2"/>
</dbReference>
<feature type="region of interest" description="Disordered" evidence="1">
    <location>
        <begin position="870"/>
        <end position="959"/>
    </location>
</feature>
<dbReference type="Proteomes" id="UP000641932">
    <property type="component" value="Unassembled WGS sequence"/>
</dbReference>
<proteinExistence type="predicted"/>
<feature type="transmembrane region" description="Helical" evidence="2">
    <location>
        <begin position="406"/>
        <end position="424"/>
    </location>
</feature>
<keyword evidence="2" id="KW-0812">Transmembrane</keyword>
<feature type="compositionally biased region" description="Gly residues" evidence="1">
    <location>
        <begin position="219"/>
        <end position="256"/>
    </location>
</feature>
<reference evidence="3" key="2">
    <citation type="submission" date="2020-09" db="EMBL/GenBank/DDBJ databases">
        <authorList>
            <person name="Sun Q."/>
            <person name="Zhou Y."/>
        </authorList>
    </citation>
    <scope>NUCLEOTIDE SEQUENCE</scope>
    <source>
        <strain evidence="3">CGMCC 4.7201</strain>
    </source>
</reference>
<feature type="compositionally biased region" description="Low complexity" evidence="1">
    <location>
        <begin position="627"/>
        <end position="646"/>
    </location>
</feature>
<feature type="region of interest" description="Disordered" evidence="1">
    <location>
        <begin position="591"/>
        <end position="839"/>
    </location>
</feature>
<feature type="compositionally biased region" description="Low complexity" evidence="1">
    <location>
        <begin position="591"/>
        <end position="603"/>
    </location>
</feature>
<dbReference type="RefSeq" id="WP_373286962.1">
    <property type="nucleotide sequence ID" value="NZ_BMMS01000004.1"/>
</dbReference>
<feature type="transmembrane region" description="Helical" evidence="2">
    <location>
        <begin position="306"/>
        <end position="327"/>
    </location>
</feature>
<feature type="transmembrane region" description="Helical" evidence="2">
    <location>
        <begin position="500"/>
        <end position="522"/>
    </location>
</feature>
<feature type="compositionally biased region" description="Gly residues" evidence="1">
    <location>
        <begin position="200"/>
        <end position="211"/>
    </location>
</feature>
<feature type="transmembrane region" description="Helical" evidence="2">
    <location>
        <begin position="274"/>
        <end position="294"/>
    </location>
</feature>
<evidence type="ECO:0000313" key="3">
    <source>
        <dbReference type="EMBL" id="GGO83396.1"/>
    </source>
</evidence>
<feature type="transmembrane region" description="Helical" evidence="2">
    <location>
        <begin position="470"/>
        <end position="488"/>
    </location>
</feature>
<evidence type="ECO:0008006" key="5">
    <source>
        <dbReference type="Google" id="ProtNLM"/>
    </source>
</evidence>
<keyword evidence="2" id="KW-0472">Membrane</keyword>
<accession>A0A918DU58</accession>
<dbReference type="EMBL" id="BMMS01000004">
    <property type="protein sequence ID" value="GGO83396.1"/>
    <property type="molecule type" value="Genomic_DNA"/>
</dbReference>
<feature type="transmembrane region" description="Helical" evidence="2">
    <location>
        <begin position="28"/>
        <end position="56"/>
    </location>
</feature>
<keyword evidence="4" id="KW-1185">Reference proteome</keyword>
<gene>
    <name evidence="3" type="ORF">GCM10012280_12290</name>
</gene>
<evidence type="ECO:0000256" key="2">
    <source>
        <dbReference type="SAM" id="Phobius"/>
    </source>
</evidence>
<feature type="compositionally biased region" description="Gly residues" evidence="1">
    <location>
        <begin position="176"/>
        <end position="192"/>
    </location>
</feature>
<feature type="compositionally biased region" description="Basic and acidic residues" evidence="1">
    <location>
        <begin position="917"/>
        <end position="931"/>
    </location>
</feature>
<reference evidence="3" key="1">
    <citation type="journal article" date="2014" name="Int. J. Syst. Evol. Microbiol.">
        <title>Complete genome sequence of Corynebacterium casei LMG S-19264T (=DSM 44701T), isolated from a smear-ripened cheese.</title>
        <authorList>
            <consortium name="US DOE Joint Genome Institute (JGI-PGF)"/>
            <person name="Walter F."/>
            <person name="Albersmeier A."/>
            <person name="Kalinowski J."/>
            <person name="Ruckert C."/>
        </authorList>
    </citation>
    <scope>NUCLEOTIDE SEQUENCE</scope>
    <source>
        <strain evidence="3">CGMCC 4.7201</strain>
    </source>
</reference>
<feature type="compositionally biased region" description="Acidic residues" evidence="1">
    <location>
        <begin position="137"/>
        <end position="148"/>
    </location>
</feature>
<organism evidence="3 4">
    <name type="scientific">Wenjunlia tyrosinilytica</name>
    <dbReference type="NCBI Taxonomy" id="1544741"/>
    <lineage>
        <taxon>Bacteria</taxon>
        <taxon>Bacillati</taxon>
        <taxon>Actinomycetota</taxon>
        <taxon>Actinomycetes</taxon>
        <taxon>Kitasatosporales</taxon>
        <taxon>Streptomycetaceae</taxon>
        <taxon>Wenjunlia</taxon>
    </lineage>
</organism>
<evidence type="ECO:0000256" key="1">
    <source>
        <dbReference type="SAM" id="MobiDB-lite"/>
    </source>
</evidence>
<dbReference type="InterPro" id="IPR045931">
    <property type="entry name" value="DUF6350"/>
</dbReference>
<feature type="transmembrane region" description="Helical" evidence="2">
    <location>
        <begin position="93"/>
        <end position="112"/>
    </location>
</feature>
<comment type="caution">
    <text evidence="3">The sequence shown here is derived from an EMBL/GenBank/DDBJ whole genome shotgun (WGS) entry which is preliminary data.</text>
</comment>
<name>A0A918DU58_9ACTN</name>
<feature type="transmembrane region" description="Helical" evidence="2">
    <location>
        <begin position="431"/>
        <end position="450"/>
    </location>
</feature>
<sequence>MSQLIGRSPVLPQQAPPRPGPAGRRLPAITAALFGGALAAGLGLGVFAVVVLFLWITSPYSDSGPSGALHIAADLWLLAHGGDLLRMDTRSGVPAPVGVTPLLLAVLPLWLLNRSGANAVESPETEAPEKERPGTDGPEEDGPEEERPETDSVGTDSVGMDSGGADGTGTDSTGADGAGVDGGGVDGGGVDGVGTDSVGTHGGGTDGGGTGSMRTHAGGTDGVGTHGGGTDSVGTHGGGTDSVGTHGGGTDGGGTDSVGTDGDRAPAPRPISGVATILLMCCGYCLVALAALFYTSSGPIRSRPSAALALIPLLALLAAGSGAWTALGRPRWSPPATLSRAMGKIPLRPRELLPWENAVLALRATAVGALTLVGGGAVITAAALIWHTPMANGSFETLTDAPSGRLAVLLLSAALLPNAAVWSASYALGPGFAVGAGTAVGAAGAHYAGVPNFPLLAALPGRGNEDAGEWLAFAVPLAAAVAVAVVVVKATRDLRETAVVTALASVGVGLVMVLATLLASGPMGTNRLSDFGPAWWSTGVAALAWTACLAIPAALTTRCYHLRTTPPSPRSVLPSLHSFLSRTSLPKVPSLPKAAALPAAPRKTLTESAQGHERTESSAPTPPSESAPPSEGRQSGGESAPPSGSALPRAGTLPVGEKSPRKSGLPRAGTPPGENAPPSGSVLPHVGTMAGGENAPLSEGALPREGAQAGGEKSPLGKSGLPRAGAPPGENAPPSGSVLPHVGTLAGGEKSPLSEGALPREGAQAGGERAERQSGGESAPPSGSVLPRAGTPAGGEAPLGRTVPSGEKAPSLPGAAAQPEGPSEPEPPRCAGAPLPGGAASVRAAAAWRTRPFGVQPLAVQPLAVHPLGVQPSALPTADGPAESTTPLAADAAAQGSATSAGWARSLLSSLRRRRDGARTAEARREERWGELRAASGGLMASFSPVPEDPPTQRPDVSS</sequence>
<feature type="region of interest" description="Disordered" evidence="1">
    <location>
        <begin position="118"/>
        <end position="266"/>
    </location>
</feature>